<gene>
    <name evidence="2" type="ORF">HPE56_15875</name>
</gene>
<sequence>MKLKKSTLVLIAFMLTTTFSFSQSVEGKLAIKESAKGRTIKQKTPVALFKAFKDGEYNIHFNFRTSDVKSDQIILFDMKTIVKYNGKTISETSRDGWPWIPGDMFVPIEAFDAIPVLQKFTSNEGAKSLPLKGARSFEIILQLVPSKGQKVKGSISPASMKFTIE</sequence>
<evidence type="ECO:0000256" key="1">
    <source>
        <dbReference type="SAM" id="SignalP"/>
    </source>
</evidence>
<accession>A0ABR7V395</accession>
<feature type="signal peptide" evidence="1">
    <location>
        <begin position="1"/>
        <end position="22"/>
    </location>
</feature>
<dbReference type="RefSeq" id="WP_188244732.1">
    <property type="nucleotide sequence ID" value="NZ_JABTCF010000011.1"/>
</dbReference>
<keyword evidence="1" id="KW-0732">Signal</keyword>
<protein>
    <submittedName>
        <fullName evidence="2">Uncharacterized protein</fullName>
    </submittedName>
</protein>
<dbReference type="Proteomes" id="UP001166021">
    <property type="component" value="Unassembled WGS sequence"/>
</dbReference>
<comment type="caution">
    <text evidence="2">The sequence shown here is derived from an EMBL/GenBank/DDBJ whole genome shotgun (WGS) entry which is preliminary data.</text>
</comment>
<feature type="chain" id="PRO_5046775688" evidence="1">
    <location>
        <begin position="23"/>
        <end position="165"/>
    </location>
</feature>
<keyword evidence="3" id="KW-1185">Reference proteome</keyword>
<evidence type="ECO:0000313" key="2">
    <source>
        <dbReference type="EMBL" id="MBD0779279.1"/>
    </source>
</evidence>
<evidence type="ECO:0000313" key="3">
    <source>
        <dbReference type="Proteomes" id="UP001166021"/>
    </source>
</evidence>
<reference evidence="2" key="1">
    <citation type="submission" date="2020-05" db="EMBL/GenBank/DDBJ databases">
        <title>The draft genome sequence of Maribacter sp. ANRC-HE7.</title>
        <authorList>
            <person name="Mu L."/>
        </authorList>
    </citation>
    <scope>NUCLEOTIDE SEQUENCE</scope>
    <source>
        <strain evidence="2">ANRC-HE7</strain>
    </source>
</reference>
<name>A0ABR7V395_9FLAO</name>
<dbReference type="EMBL" id="JABTCF010000011">
    <property type="protein sequence ID" value="MBD0779279.1"/>
    <property type="molecule type" value="Genomic_DNA"/>
</dbReference>
<proteinExistence type="predicted"/>
<organism evidence="2 3">
    <name type="scientific">Maribacter aquimaris</name>
    <dbReference type="NCBI Taxonomy" id="2737171"/>
    <lineage>
        <taxon>Bacteria</taxon>
        <taxon>Pseudomonadati</taxon>
        <taxon>Bacteroidota</taxon>
        <taxon>Flavobacteriia</taxon>
        <taxon>Flavobacteriales</taxon>
        <taxon>Flavobacteriaceae</taxon>
        <taxon>Maribacter</taxon>
    </lineage>
</organism>